<protein>
    <recommendedName>
        <fullName evidence="3">Protein CR006 P-loop domain-containing protein</fullName>
    </recommendedName>
</protein>
<dbReference type="SUPFAM" id="SSF52540">
    <property type="entry name" value="P-loop containing nucleoside triphosphate hydrolases"/>
    <property type="match status" value="1"/>
</dbReference>
<dbReference type="EMBL" id="CP061839">
    <property type="protein sequence ID" value="QOW61298.1"/>
    <property type="molecule type" value="Genomic_DNA"/>
</dbReference>
<dbReference type="Gene3D" id="3.40.50.300">
    <property type="entry name" value="P-loop containing nucleotide triphosphate hydrolases"/>
    <property type="match status" value="2"/>
</dbReference>
<dbReference type="AlphaFoldDB" id="A0A7S6WQ62"/>
<accession>A0A7S6WQ62</accession>
<evidence type="ECO:0000313" key="1">
    <source>
        <dbReference type="EMBL" id="QOW61298.1"/>
    </source>
</evidence>
<name>A0A7S6WQ62_9SPIR</name>
<sequence>MMKIFKLKKENIFCAEYEDLTENNEIEFSNNKIAVIYGPNGTGKTSLSSILEKAANSEFDIEFNNTKYTNNGEPFAHIIHDQNGRNIIEGSTEDFILGDNIKKEYQLKEQLDKGFRSLYDILINLLKVRFGITTKNSVFLSFLENDELKGYISDLANNKQKGNNIDKGKFLNYFNKKSVLDVSSYDDEKFAFFVDDKKSKTSFLNALQQLKKDTFCKEEQYIKIEQTNDAISLLKKYQEIHNCVVCDNDIDQEALLIKKSDENKNAYNKLSDNSKKIIDEIIKKIPVNDKFEIKKSLEEIFFTGNLDVLDNLLAEIEKYEVLYKNLLTNEFINIVKDANLLNIYNEYRKIVSEKPEFEDEDVIFIENFLNSCLEKKITLSRDENKNIRLLLDNKEFLNQERTSLKLSNGEQNFLSLSFELLKAKKVSKQLVVLDDPISSFDSIYKNKIAYAIIKFLSDKYSLILTHNTDLIKLLEHQLNNSFTLYYMNNTEGENNGFLKINDNEKRILLYIPSLIKLFCSDIAPEILNEKAFLISIIPFLRGYCYLIQNDEKKDKLTKIMHGYETESTNLSSLYNELFQTDIIKNEHIVSANDILSYDIDNLNIIRKDKFPLLAKTLIHSFTYLYLRMTVEKKLVDKYRIDTTNNCMLNQIINKAFPNSKKDLENTKNRIFFLSKKTLLNEFNHFEMDMNIFQPAIDITNKALENEKEEILKKLGSL</sequence>
<proteinExistence type="predicted"/>
<organism evidence="1 2">
    <name type="scientific">Treponema pedis</name>
    <dbReference type="NCBI Taxonomy" id="409322"/>
    <lineage>
        <taxon>Bacteria</taxon>
        <taxon>Pseudomonadati</taxon>
        <taxon>Spirochaetota</taxon>
        <taxon>Spirochaetia</taxon>
        <taxon>Spirochaetales</taxon>
        <taxon>Treponemataceae</taxon>
        <taxon>Treponema</taxon>
    </lineage>
</organism>
<dbReference type="Proteomes" id="UP000593915">
    <property type="component" value="Chromosome"/>
</dbReference>
<reference evidence="1 2" key="1">
    <citation type="submission" date="2020-09" db="EMBL/GenBank/DDBJ databases">
        <title>Characterization of Treponema spp. from bovine digital dermatitis in Korea.</title>
        <authorList>
            <person name="Espiritu H.M."/>
            <person name="Cho Y.I."/>
            <person name="Mamuad L."/>
        </authorList>
    </citation>
    <scope>NUCLEOTIDE SEQUENCE [LARGE SCALE GENOMIC DNA]</scope>
    <source>
        <strain evidence="1 2">KS1</strain>
    </source>
</reference>
<evidence type="ECO:0000313" key="2">
    <source>
        <dbReference type="Proteomes" id="UP000593915"/>
    </source>
</evidence>
<evidence type="ECO:0008006" key="3">
    <source>
        <dbReference type="Google" id="ProtNLM"/>
    </source>
</evidence>
<dbReference type="InterPro" id="IPR027417">
    <property type="entry name" value="P-loop_NTPase"/>
</dbReference>
<gene>
    <name evidence="1" type="ORF">IFE08_02565</name>
</gene>